<dbReference type="AlphaFoldDB" id="A0AAE3DDM1"/>
<evidence type="ECO:0000259" key="2">
    <source>
        <dbReference type="Pfam" id="PF14238"/>
    </source>
</evidence>
<proteinExistence type="predicted"/>
<accession>A0AAE3DDM1</accession>
<dbReference type="InterPro" id="IPR025641">
    <property type="entry name" value="DUF4340"/>
</dbReference>
<feature type="domain" description="DUF4340" evidence="2">
    <location>
        <begin position="65"/>
        <end position="243"/>
    </location>
</feature>
<dbReference type="EMBL" id="JAJEPW010000006">
    <property type="protein sequence ID" value="MCC2128570.1"/>
    <property type="molecule type" value="Genomic_DNA"/>
</dbReference>
<reference evidence="3" key="1">
    <citation type="submission" date="2021-10" db="EMBL/GenBank/DDBJ databases">
        <title>Anaerobic single-cell dispensing facilitates the cultivation of human gut bacteria.</title>
        <authorList>
            <person name="Afrizal A."/>
        </authorList>
    </citation>
    <scope>NUCLEOTIDE SEQUENCE</scope>
    <source>
        <strain evidence="3">CLA-AA-H272</strain>
    </source>
</reference>
<dbReference type="PROSITE" id="PS51257">
    <property type="entry name" value="PROKAR_LIPOPROTEIN"/>
    <property type="match status" value="1"/>
</dbReference>
<organism evidence="3 4">
    <name type="scientific">Brotocaccenecus cirricatena</name>
    <dbReference type="NCBI Taxonomy" id="3064195"/>
    <lineage>
        <taxon>Bacteria</taxon>
        <taxon>Bacillati</taxon>
        <taxon>Bacillota</taxon>
        <taxon>Clostridia</taxon>
        <taxon>Eubacteriales</taxon>
        <taxon>Oscillospiraceae</taxon>
        <taxon>Brotocaccenecus</taxon>
    </lineage>
</organism>
<keyword evidence="4" id="KW-1185">Reference proteome</keyword>
<dbReference type="Proteomes" id="UP001199319">
    <property type="component" value="Unassembled WGS sequence"/>
</dbReference>
<sequence>MKIRNLCALLLALMLLALAGCGQKEQPTQPENPDVPQEEETVPVRLVCSNGSTTLRFSREENGRWLWADDKTFPLDESYALTLLETVQGIEHLPPVTNSAQLTDYGLDSPTKYVTVTDSQDTSVTYRLGSESDGSVYVYREGAEATVYAVPDLLSQIGRSIYDMMALPELPQLTAENVQSLTVAAGDVSFTLTPAEGDWTADGRDVTDQLADLTAWLGDMHLAACVDWRPSAGAAALCGLDQPGAVLTAEYTHNGVQHSFTLMVGGQRGAGYCVTVSDDDTIYLMSAEALAPLLALAQTGLA</sequence>
<gene>
    <name evidence="3" type="ORF">LKD37_03375</name>
</gene>
<protein>
    <submittedName>
        <fullName evidence="3">DUF4340 domain-containing protein</fullName>
    </submittedName>
</protein>
<comment type="caution">
    <text evidence="3">The sequence shown here is derived from an EMBL/GenBank/DDBJ whole genome shotgun (WGS) entry which is preliminary data.</text>
</comment>
<keyword evidence="1" id="KW-0732">Signal</keyword>
<evidence type="ECO:0000256" key="1">
    <source>
        <dbReference type="SAM" id="SignalP"/>
    </source>
</evidence>
<dbReference type="RefSeq" id="WP_302927931.1">
    <property type="nucleotide sequence ID" value="NZ_JAJEPW010000006.1"/>
</dbReference>
<name>A0AAE3DDM1_9FIRM</name>
<feature type="signal peptide" evidence="1">
    <location>
        <begin position="1"/>
        <end position="19"/>
    </location>
</feature>
<evidence type="ECO:0000313" key="4">
    <source>
        <dbReference type="Proteomes" id="UP001199319"/>
    </source>
</evidence>
<feature type="chain" id="PRO_5042093738" evidence="1">
    <location>
        <begin position="20"/>
        <end position="302"/>
    </location>
</feature>
<dbReference type="Pfam" id="PF14238">
    <property type="entry name" value="DUF4340"/>
    <property type="match status" value="1"/>
</dbReference>
<evidence type="ECO:0000313" key="3">
    <source>
        <dbReference type="EMBL" id="MCC2128570.1"/>
    </source>
</evidence>